<dbReference type="SUPFAM" id="SSF117396">
    <property type="entry name" value="TM1631-like"/>
    <property type="match status" value="1"/>
</dbReference>
<dbReference type="AlphaFoldDB" id="A0A5S9F4Y9"/>
<dbReference type="Proteomes" id="UP000326354">
    <property type="component" value="Chromosome"/>
</dbReference>
<dbReference type="RefSeq" id="WP_151969831.1">
    <property type="nucleotide sequence ID" value="NZ_AP019860.1"/>
</dbReference>
<evidence type="ECO:0000313" key="1">
    <source>
        <dbReference type="EMBL" id="BBM85741.1"/>
    </source>
</evidence>
<evidence type="ECO:0008006" key="3">
    <source>
        <dbReference type="Google" id="ProtNLM"/>
    </source>
</evidence>
<proteinExistence type="predicted"/>
<dbReference type="EMBL" id="AP019860">
    <property type="protein sequence ID" value="BBM85741.1"/>
    <property type="molecule type" value="Genomic_DNA"/>
</dbReference>
<name>A0A5S9F4Y9_UABAM</name>
<dbReference type="InterPro" id="IPR002763">
    <property type="entry name" value="DUF72"/>
</dbReference>
<protein>
    <recommendedName>
        <fullName evidence="3">DUF72 domain-containing protein</fullName>
    </recommendedName>
</protein>
<dbReference type="Gene3D" id="3.20.20.410">
    <property type="entry name" value="Protein of unknown function UPF0759"/>
    <property type="match status" value="1"/>
</dbReference>
<dbReference type="PANTHER" id="PTHR30348:SF9">
    <property type="entry name" value="UPF0759 PROTEIN YECE"/>
    <property type="match status" value="1"/>
</dbReference>
<dbReference type="PANTHER" id="PTHR30348">
    <property type="entry name" value="UNCHARACTERIZED PROTEIN YECE"/>
    <property type="match status" value="1"/>
</dbReference>
<reference evidence="1 2" key="1">
    <citation type="submission" date="2019-08" db="EMBL/GenBank/DDBJ databases">
        <title>Complete genome sequence of Candidatus Uab amorphum.</title>
        <authorList>
            <person name="Shiratori T."/>
            <person name="Suzuki S."/>
            <person name="Kakizawa Y."/>
            <person name="Ishida K."/>
        </authorList>
    </citation>
    <scope>NUCLEOTIDE SEQUENCE [LARGE SCALE GENOMIC DNA]</scope>
    <source>
        <strain evidence="1 2">SRT547</strain>
    </source>
</reference>
<dbReference type="KEGG" id="uam:UABAM_04119"/>
<dbReference type="InterPro" id="IPR036520">
    <property type="entry name" value="UPF0759_sf"/>
</dbReference>
<accession>A0A5S9F4Y9</accession>
<dbReference type="OrthoDB" id="9780310at2"/>
<gene>
    <name evidence="1" type="ORF">UABAM_04119</name>
</gene>
<evidence type="ECO:0000313" key="2">
    <source>
        <dbReference type="Proteomes" id="UP000326354"/>
    </source>
</evidence>
<organism evidence="1 2">
    <name type="scientific">Uabimicrobium amorphum</name>
    <dbReference type="NCBI Taxonomy" id="2596890"/>
    <lineage>
        <taxon>Bacteria</taxon>
        <taxon>Pseudomonadati</taxon>
        <taxon>Planctomycetota</taxon>
        <taxon>Candidatus Uabimicrobiia</taxon>
        <taxon>Candidatus Uabimicrobiales</taxon>
        <taxon>Candidatus Uabimicrobiaceae</taxon>
        <taxon>Candidatus Uabimicrobium</taxon>
    </lineage>
</organism>
<keyword evidence="2" id="KW-1185">Reference proteome</keyword>
<dbReference type="Pfam" id="PF01904">
    <property type="entry name" value="DUF72"/>
    <property type="match status" value="1"/>
</dbReference>
<sequence length="300" mass="34705">MDFGKVENIAKIDFAMPQDHPDNIKLFNSLAKGQQPKIYIGCPAWADKSFVDKIYPAKAKNNEYLTYYSKNFSTIEFNSTYYAIPKSETILGWKEKALPGFKFCPKVPSEISHDKQMMHAEKTTQIFSETISLWEEYLGVCFLVLPPSFAPNRSNILVNYIANFPLPLAIEFRHPQWFENNATSRNTFQELQNNNVATVITDVAGRRDVLHQRVTSNTAVIRFVGNDLHTTDYQRLDDWVKRLDDWTKNGIDNVYFFMHQHQSALAIDAAIYFVNKLREVCNINAKLPQLLKLDIQQTFF</sequence>